<dbReference type="SUPFAM" id="SSF53448">
    <property type="entry name" value="Nucleotide-diphospho-sugar transferases"/>
    <property type="match status" value="1"/>
</dbReference>
<proteinExistence type="predicted"/>
<gene>
    <name evidence="1" type="ORF">IPO85_01930</name>
</gene>
<dbReference type="EMBL" id="JADKFW010000004">
    <property type="protein sequence ID" value="MBK9716284.1"/>
    <property type="molecule type" value="Genomic_DNA"/>
</dbReference>
<evidence type="ECO:0000313" key="2">
    <source>
        <dbReference type="Proteomes" id="UP000808349"/>
    </source>
</evidence>
<protein>
    <recommendedName>
        <fullName evidence="3">Glycosyltransferase 2-like domain-containing protein</fullName>
    </recommendedName>
</protein>
<dbReference type="InterPro" id="IPR029044">
    <property type="entry name" value="Nucleotide-diphossugar_trans"/>
</dbReference>
<name>A0A9D7S7K7_9BACT</name>
<organism evidence="1 2">
    <name type="scientific">Candidatus Defluviibacterium haderslevense</name>
    <dbReference type="NCBI Taxonomy" id="2981993"/>
    <lineage>
        <taxon>Bacteria</taxon>
        <taxon>Pseudomonadati</taxon>
        <taxon>Bacteroidota</taxon>
        <taxon>Saprospiria</taxon>
        <taxon>Saprospirales</taxon>
        <taxon>Saprospiraceae</taxon>
        <taxon>Candidatus Defluviibacterium</taxon>
    </lineage>
</organism>
<evidence type="ECO:0000313" key="1">
    <source>
        <dbReference type="EMBL" id="MBK9716284.1"/>
    </source>
</evidence>
<evidence type="ECO:0008006" key="3">
    <source>
        <dbReference type="Google" id="ProtNLM"/>
    </source>
</evidence>
<dbReference type="Gene3D" id="3.90.550.10">
    <property type="entry name" value="Spore Coat Polysaccharide Biosynthesis Protein SpsA, Chain A"/>
    <property type="match status" value="1"/>
</dbReference>
<sequence>MKNTDKLYYPVKESILSVLEIVDEFVIALGDCDPDDQTLNLIQSIESPKIKVIHTIWNPIMYPSGSEYAHQTDLAKSQCSGDWLLYLQSDEVIHEKYLEIIIKYCKFYLLDLRIDGFLFRYKHFFGDYNHYLNNKGWYDKEIRIVRNHSDIHSWGDAQSFKRITPFIGNNYLIKDNTKKLNVIEIPADIYHYGWVRPPKHMQITSKVMDKMYHDPLSIDKIYEQKSAHFNYGDLSKLDIFQETHPKVMFSFIGKMNWNSELHYNNKFKLNRELMKHEKWKYKLIAKIEKLLLKNKRLFAYKNWNIVNSNSIPFPKD</sequence>
<accession>A0A9D7S7K7</accession>
<dbReference type="Proteomes" id="UP000808349">
    <property type="component" value="Unassembled WGS sequence"/>
</dbReference>
<dbReference type="AlphaFoldDB" id="A0A9D7S7K7"/>
<comment type="caution">
    <text evidence="1">The sequence shown here is derived from an EMBL/GenBank/DDBJ whole genome shotgun (WGS) entry which is preliminary data.</text>
</comment>
<reference evidence="1 2" key="1">
    <citation type="submission" date="2020-10" db="EMBL/GenBank/DDBJ databases">
        <title>Connecting structure to function with the recovery of over 1000 high-quality activated sludge metagenome-assembled genomes encoding full-length rRNA genes using long-read sequencing.</title>
        <authorList>
            <person name="Singleton C.M."/>
            <person name="Petriglieri F."/>
            <person name="Kristensen J.M."/>
            <person name="Kirkegaard R.H."/>
            <person name="Michaelsen T.Y."/>
            <person name="Andersen M.H."/>
            <person name="Karst S.M."/>
            <person name="Dueholm M.S."/>
            <person name="Nielsen P.H."/>
            <person name="Albertsen M."/>
        </authorList>
    </citation>
    <scope>NUCLEOTIDE SEQUENCE [LARGE SCALE GENOMIC DNA]</scope>
    <source>
        <strain evidence="1">Ribe_18-Q3-R11-54_BAT3C.373</strain>
    </source>
</reference>